<dbReference type="PROSITE" id="PS51485">
    <property type="entry name" value="PHYTOCYANIN"/>
    <property type="match status" value="1"/>
</dbReference>
<evidence type="ECO:0000313" key="6">
    <source>
        <dbReference type="Proteomes" id="UP000541444"/>
    </source>
</evidence>
<feature type="domain" description="Phytocyanin" evidence="4">
    <location>
        <begin position="34"/>
        <end position="137"/>
    </location>
</feature>
<dbReference type="FunFam" id="2.60.40.420:FF:000034">
    <property type="entry name" value="Cupredoxin superfamily protein"/>
    <property type="match status" value="1"/>
</dbReference>
<keyword evidence="1" id="KW-1015">Disulfide bond</keyword>
<sequence>MCSSTLFVILTASLLLQQHIITAATNETTDSDPDTHVVLDNLGWIVSPSGAAAYRTWAASNEFDVGDILYFNFTTGRHDVAEVTKEAYDKCNTTNPISIKSTGPVNITIDSAGEHYFICTFTQHCSLGQKLAITARSEVPTGFVTRVSTSSLAAAIFSALVAIYLLH</sequence>
<dbReference type="PANTHER" id="PTHR33021:SF325">
    <property type="entry name" value="PHYTOCYANIN DOMAIN-CONTAINING PROTEIN"/>
    <property type="match status" value="1"/>
</dbReference>
<evidence type="ECO:0000313" key="5">
    <source>
        <dbReference type="EMBL" id="KAF6152031.1"/>
    </source>
</evidence>
<keyword evidence="6" id="KW-1185">Reference proteome</keyword>
<dbReference type="GO" id="GO:0009055">
    <property type="term" value="F:electron transfer activity"/>
    <property type="evidence" value="ECO:0007669"/>
    <property type="project" value="InterPro"/>
</dbReference>
<feature type="signal peptide" evidence="3">
    <location>
        <begin position="1"/>
        <end position="23"/>
    </location>
</feature>
<comment type="caution">
    <text evidence="5">The sequence shown here is derived from an EMBL/GenBank/DDBJ whole genome shotgun (WGS) entry which is preliminary data.</text>
</comment>
<feature type="chain" id="PRO_5029484143" description="Phytocyanin domain-containing protein" evidence="3">
    <location>
        <begin position="24"/>
        <end position="167"/>
    </location>
</feature>
<dbReference type="PANTHER" id="PTHR33021">
    <property type="entry name" value="BLUE COPPER PROTEIN"/>
    <property type="match status" value="1"/>
</dbReference>
<evidence type="ECO:0000256" key="3">
    <source>
        <dbReference type="SAM" id="SignalP"/>
    </source>
</evidence>
<dbReference type="SUPFAM" id="SSF49503">
    <property type="entry name" value="Cupredoxins"/>
    <property type="match status" value="1"/>
</dbReference>
<proteinExistence type="predicted"/>
<dbReference type="InterPro" id="IPR039391">
    <property type="entry name" value="Phytocyanin-like"/>
</dbReference>
<dbReference type="GO" id="GO:0005886">
    <property type="term" value="C:plasma membrane"/>
    <property type="evidence" value="ECO:0007669"/>
    <property type="project" value="TreeGrafter"/>
</dbReference>
<keyword evidence="3" id="KW-0732">Signal</keyword>
<gene>
    <name evidence="5" type="ORF">GIB67_010605</name>
</gene>
<evidence type="ECO:0000256" key="2">
    <source>
        <dbReference type="ARBA" id="ARBA00023180"/>
    </source>
</evidence>
<dbReference type="OrthoDB" id="1934652at2759"/>
<dbReference type="AlphaFoldDB" id="A0A7J7MAW9"/>
<dbReference type="InterPro" id="IPR008972">
    <property type="entry name" value="Cupredoxin"/>
</dbReference>
<keyword evidence="2" id="KW-0325">Glycoprotein</keyword>
<reference evidence="5 6" key="1">
    <citation type="journal article" date="2020" name="IScience">
        <title>Genome Sequencing of the Endangered Kingdonia uniflora (Circaeasteraceae, Ranunculales) Reveals Potential Mechanisms of Evolutionary Specialization.</title>
        <authorList>
            <person name="Sun Y."/>
            <person name="Deng T."/>
            <person name="Zhang A."/>
            <person name="Moore M.J."/>
            <person name="Landis J.B."/>
            <person name="Lin N."/>
            <person name="Zhang H."/>
            <person name="Zhang X."/>
            <person name="Huang J."/>
            <person name="Zhang X."/>
            <person name="Sun H."/>
            <person name="Wang H."/>
        </authorList>
    </citation>
    <scope>NUCLEOTIDE SEQUENCE [LARGE SCALE GENOMIC DNA]</scope>
    <source>
        <strain evidence="5">TB1705</strain>
        <tissue evidence="5">Leaf</tissue>
    </source>
</reference>
<dbReference type="EMBL" id="JACGCM010001659">
    <property type="protein sequence ID" value="KAF6152031.1"/>
    <property type="molecule type" value="Genomic_DNA"/>
</dbReference>
<evidence type="ECO:0000259" key="4">
    <source>
        <dbReference type="PROSITE" id="PS51485"/>
    </source>
</evidence>
<organism evidence="5 6">
    <name type="scientific">Kingdonia uniflora</name>
    <dbReference type="NCBI Taxonomy" id="39325"/>
    <lineage>
        <taxon>Eukaryota</taxon>
        <taxon>Viridiplantae</taxon>
        <taxon>Streptophyta</taxon>
        <taxon>Embryophyta</taxon>
        <taxon>Tracheophyta</taxon>
        <taxon>Spermatophyta</taxon>
        <taxon>Magnoliopsida</taxon>
        <taxon>Ranunculales</taxon>
        <taxon>Circaeasteraceae</taxon>
        <taxon>Kingdonia</taxon>
    </lineage>
</organism>
<protein>
    <recommendedName>
        <fullName evidence="4">Phytocyanin domain-containing protein</fullName>
    </recommendedName>
</protein>
<dbReference type="Proteomes" id="UP000541444">
    <property type="component" value="Unassembled WGS sequence"/>
</dbReference>
<dbReference type="Gene3D" id="2.60.40.420">
    <property type="entry name" value="Cupredoxins - blue copper proteins"/>
    <property type="match status" value="1"/>
</dbReference>
<evidence type="ECO:0000256" key="1">
    <source>
        <dbReference type="ARBA" id="ARBA00023157"/>
    </source>
</evidence>
<dbReference type="Pfam" id="PF02298">
    <property type="entry name" value="Cu_bind_like"/>
    <property type="match status" value="1"/>
</dbReference>
<accession>A0A7J7MAW9</accession>
<name>A0A7J7MAW9_9MAGN</name>
<dbReference type="InterPro" id="IPR003245">
    <property type="entry name" value="Phytocyanin_dom"/>
</dbReference>